<dbReference type="Proteomes" id="UP000190286">
    <property type="component" value="Unassembled WGS sequence"/>
</dbReference>
<dbReference type="EMBL" id="FUYF01000003">
    <property type="protein sequence ID" value="SKA78479.1"/>
    <property type="molecule type" value="Genomic_DNA"/>
</dbReference>
<keyword evidence="2" id="KW-1185">Reference proteome</keyword>
<dbReference type="AlphaFoldDB" id="A0A1T4WMN2"/>
<dbReference type="OrthoDB" id="9987698at2"/>
<sequence length="70" mass="8342">MFRRISRQERERRAARAELETTLQALRSNERAFTEAQDPFYIDQLTYQHAALMCRCRALLRTLRAEGEEP</sequence>
<protein>
    <recommendedName>
        <fullName evidence="3">DUF2508 domain-containing protein</fullName>
    </recommendedName>
</protein>
<dbReference type="STRING" id="745368.SAMN02745178_00789"/>
<evidence type="ECO:0008006" key="3">
    <source>
        <dbReference type="Google" id="ProtNLM"/>
    </source>
</evidence>
<gene>
    <name evidence="1" type="ORF">SAMN02745178_00789</name>
</gene>
<dbReference type="GeneID" id="93337274"/>
<reference evidence="1 2" key="1">
    <citation type="submission" date="2017-02" db="EMBL/GenBank/DDBJ databases">
        <authorList>
            <person name="Peterson S.W."/>
        </authorList>
    </citation>
    <scope>NUCLEOTIDE SEQUENCE [LARGE SCALE GENOMIC DNA]</scope>
    <source>
        <strain evidence="1 2">ATCC 27749</strain>
    </source>
</reference>
<accession>A0A1T4WMN2</accession>
<name>A0A1T4WMN2_9FIRM</name>
<proteinExistence type="predicted"/>
<evidence type="ECO:0000313" key="2">
    <source>
        <dbReference type="Proteomes" id="UP000190286"/>
    </source>
</evidence>
<evidence type="ECO:0000313" key="1">
    <source>
        <dbReference type="EMBL" id="SKA78479.1"/>
    </source>
</evidence>
<dbReference type="RefSeq" id="WP_078783788.1">
    <property type="nucleotide sequence ID" value="NZ_CABIYV010000004.1"/>
</dbReference>
<organism evidence="1 2">
    <name type="scientific">Gemmiger formicilis</name>
    <dbReference type="NCBI Taxonomy" id="745368"/>
    <lineage>
        <taxon>Bacteria</taxon>
        <taxon>Bacillati</taxon>
        <taxon>Bacillota</taxon>
        <taxon>Clostridia</taxon>
        <taxon>Eubacteriales</taxon>
        <taxon>Gemmiger</taxon>
    </lineage>
</organism>